<evidence type="ECO:0000256" key="1">
    <source>
        <dbReference type="SAM" id="Coils"/>
    </source>
</evidence>
<feature type="region of interest" description="Disordered" evidence="2">
    <location>
        <begin position="384"/>
        <end position="458"/>
    </location>
</feature>
<dbReference type="EMBL" id="JAAIUW010000005">
    <property type="protein sequence ID" value="KAF7831752.1"/>
    <property type="molecule type" value="Genomic_DNA"/>
</dbReference>
<evidence type="ECO:0000313" key="5">
    <source>
        <dbReference type="Proteomes" id="UP000634136"/>
    </source>
</evidence>
<proteinExistence type="predicted"/>
<accession>A0A834U0D9</accession>
<feature type="coiled-coil region" evidence="1">
    <location>
        <begin position="601"/>
        <end position="628"/>
    </location>
</feature>
<dbReference type="Pfam" id="PF04195">
    <property type="entry name" value="Transposase_28"/>
    <property type="match status" value="1"/>
</dbReference>
<keyword evidence="5" id="KW-1185">Reference proteome</keyword>
<dbReference type="InterPro" id="IPR007321">
    <property type="entry name" value="Transposase_28"/>
</dbReference>
<evidence type="ECO:0000256" key="2">
    <source>
        <dbReference type="SAM" id="MobiDB-lite"/>
    </source>
</evidence>
<evidence type="ECO:0000313" key="4">
    <source>
        <dbReference type="EMBL" id="KAF7831752.1"/>
    </source>
</evidence>
<feature type="compositionally biased region" description="Basic and acidic residues" evidence="2">
    <location>
        <begin position="414"/>
        <end position="432"/>
    </location>
</feature>
<sequence length="641" mass="71506">MVRAWFVSLRRSASSSAVFCVALPFRVSFNIFRVTPPLCVWFTVLRCSYRELRPCRVRRSTFSALIRAPRFLVDPTLTFCYSSQSYPHFSSPLSGSRPPFVSLIGLPSSAVVCACRRSLLQSVVLERCTILPPFVSYYADLSESRLVRGVGSSLDTSLAVSSAPEDFSATAASSSSDEDLDVVEPWLVRRHIPESYYGDLSWLDSSVSTHKSTLCRVGRIRSLWGSYFAPYESFLRATSEDARLSLEHGFIMPPFSDFEVGVLDYLRCPPSMLYPNCWLHMGGFQAICARLEVTSTVESFFYLYVAVGVRGGKHFHFQGESVRLGGSPQTRHLGFLVAGLYPMRLVLDLSLMRCRAHQSRRLTRLRGSLIAMMTCFRFIPGRTPRVRSTGEQSSSQLHPPVRPTSARSSTSRCGSRDASDPNFRADGKHSTDPPRSSAQKSTKKGKAAQTSGEAVKERRSFFDRPSFSEFVGGFLPPLSFDEGRLCSHAGVHSRGCVPSYPEVGPIPRAAIEDSLFNNRYDAATTVRGEFSCSPDREAMENFVYSYGLRAFRDVITRDLLRVLCCQSFFCEFSNSCDEYGNARDSRNIKAVERAKEVMISSREMRADLDVATAKVAFLEAELSESRRVAEIAVLGRHLKGP</sequence>
<reference evidence="4" key="1">
    <citation type="submission" date="2020-09" db="EMBL/GenBank/DDBJ databases">
        <title>Genome-Enabled Discovery of Anthraquinone Biosynthesis in Senna tora.</title>
        <authorList>
            <person name="Kang S.-H."/>
            <person name="Pandey R.P."/>
            <person name="Lee C.-M."/>
            <person name="Sim J.-S."/>
            <person name="Jeong J.-T."/>
            <person name="Choi B.-S."/>
            <person name="Jung M."/>
            <person name="Ginzburg D."/>
            <person name="Zhao K."/>
            <person name="Won S.Y."/>
            <person name="Oh T.-J."/>
            <person name="Yu Y."/>
            <person name="Kim N.-H."/>
            <person name="Lee O.R."/>
            <person name="Lee T.-H."/>
            <person name="Bashyal P."/>
            <person name="Kim T.-S."/>
            <person name="Lee W.-H."/>
            <person name="Kawkins C."/>
            <person name="Kim C.-K."/>
            <person name="Kim J.S."/>
            <person name="Ahn B.O."/>
            <person name="Rhee S.Y."/>
            <person name="Sohng J.K."/>
        </authorList>
    </citation>
    <scope>NUCLEOTIDE SEQUENCE</scope>
    <source>
        <tissue evidence="4">Leaf</tissue>
    </source>
</reference>
<name>A0A834U0D9_9FABA</name>
<feature type="domain" description="Transposase (putative) gypsy type" evidence="3">
    <location>
        <begin position="247"/>
        <end position="306"/>
    </location>
</feature>
<dbReference type="Proteomes" id="UP000634136">
    <property type="component" value="Unassembled WGS sequence"/>
</dbReference>
<gene>
    <name evidence="4" type="ORF">G2W53_014085</name>
</gene>
<protein>
    <recommendedName>
        <fullName evidence="3">Transposase (putative) gypsy type domain-containing protein</fullName>
    </recommendedName>
</protein>
<keyword evidence="1" id="KW-0175">Coiled coil</keyword>
<dbReference type="OrthoDB" id="1460665at2759"/>
<comment type="caution">
    <text evidence="4">The sequence shown here is derived from an EMBL/GenBank/DDBJ whole genome shotgun (WGS) entry which is preliminary data.</text>
</comment>
<evidence type="ECO:0000259" key="3">
    <source>
        <dbReference type="Pfam" id="PF04195"/>
    </source>
</evidence>
<dbReference type="AlphaFoldDB" id="A0A834U0D9"/>
<organism evidence="4 5">
    <name type="scientific">Senna tora</name>
    <dbReference type="NCBI Taxonomy" id="362788"/>
    <lineage>
        <taxon>Eukaryota</taxon>
        <taxon>Viridiplantae</taxon>
        <taxon>Streptophyta</taxon>
        <taxon>Embryophyta</taxon>
        <taxon>Tracheophyta</taxon>
        <taxon>Spermatophyta</taxon>
        <taxon>Magnoliopsida</taxon>
        <taxon>eudicotyledons</taxon>
        <taxon>Gunneridae</taxon>
        <taxon>Pentapetalae</taxon>
        <taxon>rosids</taxon>
        <taxon>fabids</taxon>
        <taxon>Fabales</taxon>
        <taxon>Fabaceae</taxon>
        <taxon>Caesalpinioideae</taxon>
        <taxon>Cassia clade</taxon>
        <taxon>Senna</taxon>
    </lineage>
</organism>